<accession>A0ABT0L031</accession>
<evidence type="ECO:0000313" key="2">
    <source>
        <dbReference type="Proteomes" id="UP001203212"/>
    </source>
</evidence>
<dbReference type="EMBL" id="JAKILK010000002">
    <property type="protein sequence ID" value="MCL1116830.1"/>
    <property type="molecule type" value="Genomic_DNA"/>
</dbReference>
<gene>
    <name evidence="1" type="ORF">L2689_06150</name>
</gene>
<keyword evidence="2" id="KW-1185">Reference proteome</keyword>
<organism evidence="1 2">
    <name type="scientific">Shewanella aestuarii</name>
    <dbReference type="NCBI Taxonomy" id="1028752"/>
    <lineage>
        <taxon>Bacteria</taxon>
        <taxon>Pseudomonadati</taxon>
        <taxon>Pseudomonadota</taxon>
        <taxon>Gammaproteobacteria</taxon>
        <taxon>Alteromonadales</taxon>
        <taxon>Shewanellaceae</taxon>
        <taxon>Shewanella</taxon>
    </lineage>
</organism>
<dbReference type="RefSeq" id="WP_188840392.1">
    <property type="nucleotide sequence ID" value="NZ_BMOT01000002.1"/>
</dbReference>
<dbReference type="SUPFAM" id="SSF46785">
    <property type="entry name" value="Winged helix' DNA-binding domain"/>
    <property type="match status" value="1"/>
</dbReference>
<dbReference type="InterPro" id="IPR027417">
    <property type="entry name" value="P-loop_NTPase"/>
</dbReference>
<evidence type="ECO:0008006" key="3">
    <source>
        <dbReference type="Google" id="ProtNLM"/>
    </source>
</evidence>
<sequence length="415" mass="46465">MAVTINAITTHWQQLINKIKTLFAPQQIETEPSDKLSLKAIAQTYSHHGTRGQLKQQPYVIHKDNISPLLGRELAMEQISNAIELWRKQQGELSAITAPFGAGLSHFINNIIHSQAAAEPILWLSFYRAPLSTKEAISSLFSCFDINDDPQSITDAISLINAQPAKIIFIDDMHKLMLRRMGNYQALVTLATILMETRQKHCWIMGCETYVWQRLSSLYQISHFFKTVVHLAYLNQPAMHTLLSLHLADLGITLPAQSAIKTLDDTAKAAPLDIELTAIEEHSKTLVANSQGHPKLALLLLKRSIATQGIKQLSKLPSTDIISVDTKALSCLDEESLFALAEIYIHGGLTVENLSIIFNISVEKSSLTLEFLSRQGLIIPQYCEEDFVRHYYQITPALTQIVAVHLVNHNKLFSL</sequence>
<proteinExistence type="predicted"/>
<dbReference type="Proteomes" id="UP001203212">
    <property type="component" value="Unassembled WGS sequence"/>
</dbReference>
<comment type="caution">
    <text evidence="1">The sequence shown here is derived from an EMBL/GenBank/DDBJ whole genome shotgun (WGS) entry which is preliminary data.</text>
</comment>
<name>A0ABT0L031_9GAMM</name>
<reference evidence="1 2" key="1">
    <citation type="submission" date="2022-01" db="EMBL/GenBank/DDBJ databases">
        <title>Whole genome-based taxonomy of the Shewanellaceae.</title>
        <authorList>
            <person name="Martin-Rodriguez A.J."/>
        </authorList>
    </citation>
    <scope>NUCLEOTIDE SEQUENCE [LARGE SCALE GENOMIC DNA]</scope>
    <source>
        <strain evidence="1 2">JCM 17801</strain>
    </source>
</reference>
<dbReference type="InterPro" id="IPR036390">
    <property type="entry name" value="WH_DNA-bd_sf"/>
</dbReference>
<evidence type="ECO:0000313" key="1">
    <source>
        <dbReference type="EMBL" id="MCL1116830.1"/>
    </source>
</evidence>
<dbReference type="SUPFAM" id="SSF52540">
    <property type="entry name" value="P-loop containing nucleoside triphosphate hydrolases"/>
    <property type="match status" value="1"/>
</dbReference>
<protein>
    <recommendedName>
        <fullName evidence="3">AAA family ATPase</fullName>
    </recommendedName>
</protein>